<dbReference type="EMBL" id="LXQD01000142">
    <property type="protein sequence ID" value="RCJ36504.1"/>
    <property type="molecule type" value="Genomic_DNA"/>
</dbReference>
<dbReference type="Proteomes" id="UP000252107">
    <property type="component" value="Unassembled WGS sequence"/>
</dbReference>
<protein>
    <submittedName>
        <fullName evidence="3">Uncharacterized protein</fullName>
    </submittedName>
</protein>
<keyword evidence="2" id="KW-0472">Membrane</keyword>
<keyword evidence="4" id="KW-1185">Reference proteome</keyword>
<feature type="transmembrane region" description="Helical" evidence="2">
    <location>
        <begin position="65"/>
        <end position="87"/>
    </location>
</feature>
<evidence type="ECO:0000256" key="2">
    <source>
        <dbReference type="SAM" id="Phobius"/>
    </source>
</evidence>
<proteinExistence type="predicted"/>
<feature type="region of interest" description="Disordered" evidence="1">
    <location>
        <begin position="1"/>
        <end position="20"/>
    </location>
</feature>
<sequence length="313" mass="36257">MSSNIVKNNQLPEETPGQNPVRNTSIELEISLFINRFKTGVWFIGIPSWLFGLTDRSMAAFTDGYISPIEVFQLFTASFFFLSWLYLKPNDSLNNGFDSSLNQGCLCPTQAGKYELKKRHMISQEYILPFPYLCQIYHLLNLKHLETVHSFSLNRLKILNVSYFQPTSIGGIIKFQTILDSPVNPLRIWRQPIVEVDLILHNPYTVELSIPVYDNKRIIVIFHALPLTEKEHQFFIEIYSDLNWPKPLLQILLHFAACLTLFEDLPYLRNLAETNIERLFKLNKFSNHASTLLFKRFVELYGAGTEKTKLMGS</sequence>
<dbReference type="AlphaFoldDB" id="A0A367RLH7"/>
<evidence type="ECO:0000256" key="1">
    <source>
        <dbReference type="SAM" id="MobiDB-lite"/>
    </source>
</evidence>
<name>A0A367RLH7_9NOSO</name>
<comment type="caution">
    <text evidence="3">The sequence shown here is derived from an EMBL/GenBank/DDBJ whole genome shotgun (WGS) entry which is preliminary data.</text>
</comment>
<evidence type="ECO:0000313" key="3">
    <source>
        <dbReference type="EMBL" id="RCJ36504.1"/>
    </source>
</evidence>
<reference evidence="3" key="1">
    <citation type="submission" date="2016-04" db="EMBL/GenBank/DDBJ databases">
        <authorList>
            <person name="Tabuchi Yagui T.R."/>
        </authorList>
    </citation>
    <scope>NUCLEOTIDE SEQUENCE [LARGE SCALE GENOMIC DNA]</scope>
    <source>
        <strain evidence="3">NIES-26</strain>
    </source>
</reference>
<evidence type="ECO:0000313" key="4">
    <source>
        <dbReference type="Proteomes" id="UP000252107"/>
    </source>
</evidence>
<accession>A0A367RLH7</accession>
<gene>
    <name evidence="3" type="ORF">A6770_15890</name>
</gene>
<keyword evidence="2" id="KW-0812">Transmembrane</keyword>
<organism evidence="3 4">
    <name type="scientific">Nostoc minutum NIES-26</name>
    <dbReference type="NCBI Taxonomy" id="1844469"/>
    <lineage>
        <taxon>Bacteria</taxon>
        <taxon>Bacillati</taxon>
        <taxon>Cyanobacteriota</taxon>
        <taxon>Cyanophyceae</taxon>
        <taxon>Nostocales</taxon>
        <taxon>Nostocaceae</taxon>
        <taxon>Nostoc</taxon>
    </lineage>
</organism>
<keyword evidence="2" id="KW-1133">Transmembrane helix</keyword>